<dbReference type="PROSITE" id="PS51450">
    <property type="entry name" value="LRR"/>
    <property type="match status" value="1"/>
</dbReference>
<dbReference type="EMBL" id="FZOL01000016">
    <property type="protein sequence ID" value="SNS83873.1"/>
    <property type="molecule type" value="Genomic_DNA"/>
</dbReference>
<keyword evidence="10" id="KW-1185">Reference proteome</keyword>
<evidence type="ECO:0000256" key="4">
    <source>
        <dbReference type="ARBA" id="ARBA00022737"/>
    </source>
</evidence>
<comment type="catalytic activity">
    <reaction evidence="1">
        <text>S-ubiquitinyl-[E2 ubiquitin-conjugating enzyme]-L-cysteine + [acceptor protein]-L-lysine = [E2 ubiquitin-conjugating enzyme]-L-cysteine + N(6)-ubiquitinyl-[acceptor protein]-L-lysine.</text>
        <dbReference type="EC" id="2.3.2.27"/>
    </reaction>
</comment>
<dbReference type="InterPro" id="IPR050333">
    <property type="entry name" value="SLRP"/>
</dbReference>
<dbReference type="InterPro" id="IPR003591">
    <property type="entry name" value="Leu-rich_rpt_typical-subtyp"/>
</dbReference>
<feature type="domain" description="NEL" evidence="8">
    <location>
        <begin position="2162"/>
        <end position="2448"/>
    </location>
</feature>
<dbReference type="GO" id="GO:0016567">
    <property type="term" value="P:protein ubiquitination"/>
    <property type="evidence" value="ECO:0007669"/>
    <property type="project" value="InterPro"/>
</dbReference>
<dbReference type="SMART" id="SM00369">
    <property type="entry name" value="LRR_TYP"/>
    <property type="match status" value="8"/>
</dbReference>
<accession>A0A239HSN8</accession>
<keyword evidence="6" id="KW-0833">Ubl conjugation pathway</keyword>
<evidence type="ECO:0000313" key="9">
    <source>
        <dbReference type="EMBL" id="SNS83873.1"/>
    </source>
</evidence>
<keyword evidence="6" id="KW-0808">Transferase</keyword>
<evidence type="ECO:0000259" key="8">
    <source>
        <dbReference type="PROSITE" id="PS52053"/>
    </source>
</evidence>
<keyword evidence="6" id="KW-1035">Host cytoplasm</keyword>
<dbReference type="PANTHER" id="PTHR45712:SF22">
    <property type="entry name" value="INSULIN-LIKE GROWTH FACTOR-BINDING PROTEIN COMPLEX ACID LABILE SUBUNIT"/>
    <property type="match status" value="1"/>
</dbReference>
<reference evidence="10" key="1">
    <citation type="submission" date="2017-06" db="EMBL/GenBank/DDBJ databases">
        <authorList>
            <person name="Varghese N."/>
            <person name="Submissions S."/>
        </authorList>
    </citation>
    <scope>NUCLEOTIDE SEQUENCE [LARGE SCALE GENOMIC DNA]</scope>
    <source>
        <strain evidence="10">DSM 22348</strain>
    </source>
</reference>
<organism evidence="9 10">
    <name type="scientific">Pseudomonas japonica</name>
    <dbReference type="NCBI Taxonomy" id="256466"/>
    <lineage>
        <taxon>Bacteria</taxon>
        <taxon>Pseudomonadati</taxon>
        <taxon>Pseudomonadota</taxon>
        <taxon>Gammaproteobacteria</taxon>
        <taxon>Pseudomonadales</taxon>
        <taxon>Pseudomonadaceae</taxon>
        <taxon>Pseudomonas</taxon>
    </lineage>
</organism>
<feature type="compositionally biased region" description="Acidic residues" evidence="7">
    <location>
        <begin position="2150"/>
        <end position="2166"/>
    </location>
</feature>
<dbReference type="Pfam" id="PF14496">
    <property type="entry name" value="NEL"/>
    <property type="match status" value="1"/>
</dbReference>
<proteinExistence type="inferred from homology"/>
<dbReference type="SUPFAM" id="SSF52047">
    <property type="entry name" value="RNI-like"/>
    <property type="match status" value="1"/>
</dbReference>
<dbReference type="InterPro" id="IPR046673">
    <property type="entry name" value="ToxA_N"/>
</dbReference>
<dbReference type="STRING" id="1215104.GCA_000730585_02670"/>
<dbReference type="PROSITE" id="PS52053">
    <property type="entry name" value="NEL"/>
    <property type="match status" value="1"/>
</dbReference>
<dbReference type="InterPro" id="IPR001611">
    <property type="entry name" value="Leu-rich_rpt"/>
</dbReference>
<comment type="similarity">
    <text evidence="6">Belongs to the LRR-containing bacterial E3 ligase family.</text>
</comment>
<dbReference type="Proteomes" id="UP000198407">
    <property type="component" value="Unassembled WGS sequence"/>
</dbReference>
<dbReference type="EC" id="2.3.2.27" evidence="2"/>
<keyword evidence="6" id="KW-0964">Secreted</keyword>
<keyword evidence="9" id="KW-0436">Ligase</keyword>
<dbReference type="GO" id="GO:0016874">
    <property type="term" value="F:ligase activity"/>
    <property type="evidence" value="ECO:0007669"/>
    <property type="project" value="UniProtKB-KW"/>
</dbReference>
<evidence type="ECO:0000256" key="6">
    <source>
        <dbReference type="PROSITE-ProRule" id="PRU01398"/>
    </source>
</evidence>
<gene>
    <name evidence="9" type="ORF">SAMN05444352_11667</name>
</gene>
<comment type="PTM">
    <text evidence="6">Ubiquitinated in the presence of host E1 ubiquitin-activating enzyme, E2 ubiquitin-conjugating enzyme and ubiquitin.</text>
</comment>
<protein>
    <recommendedName>
        <fullName evidence="2">RING-type E3 ubiquitin transferase</fullName>
        <ecNumber evidence="2">2.3.2.27</ecNumber>
    </recommendedName>
</protein>
<evidence type="ECO:0000256" key="1">
    <source>
        <dbReference type="ARBA" id="ARBA00000900"/>
    </source>
</evidence>
<sequence length="2448" mass="275340">MADLPAVDTPDESAAPGDLHYRTVSQRVPRWLIDSTPQQRQALRASVPKAMPWLAEAGQNQPEAVAALREDGQHQYIHGRAVEAVLQALPSVEAFAEPLLRAALKERFGLDLDVRRTFLFNAVRARADEALLDSSDPVVKAFQVVKAATQSLLAAALQNFEAFEAQTDGMRDEHRPSVIFISDSGLPLEPARELDLVPERFAALCRELDIGGQYQRRIDALFHPRPEAGNSEQVATARRQDYFKRFEVSTFRVNLHLAWLQSWVGQGLYDDLLEVANNGKAEGELKRAALKLWEVRLNGIVLFFRLSSEGALAGRLLVYMPDEPRQPFEEFESIHAFNRSLCERLRDAAWRRYFLRFVPARDRDRLLQRIHRSLNPKVWNPGGWYEERADPQAILGLGREAVSGPLFDYLLQRKIAVLKDDGLFHAVPTAAEDHKSAQAKVEYYLGTLFNVLNVAAFVVPGLGEAMLAVNAAMLGYEVYEGFDSLSRGEREEAWGYFMDVGENLALMAAMGAAGAAARRFEVNLPLAVRSMRPVTLADGSVRLWKPDLAPFAYEVRLPPDLSPGENGLYSWQGSEWLALDGRYYSVRTLMGAEQSYSLIHPERAWAYEPVLRHNGNGGWLHELDTPEQWHGLELFRRQGHREARVSAEQARRALRISGVSEAQLRQSLKDSRRPPALLTDTLRRLELADRLRAAGRLESSVFDSTYRARQPALSTAGRVLQHSFASLPHTVIEEIIAGATGHELNEMAISNRLPLRLAEEARSYQQQVRIARACEGLYLDVEASPDTACLLLHGLESLRDWPADLRIGLYEPAPGGRRLAGIGRGPGEETRIVLSGQRPRDFSQTLFDAIPDATRRALGFDTAANLREALQEQPLAARQRLRQWLGMQPLKPGFRSPMRLAHGRIGYPLSGRGDPFFTEDELLDKLRLLELDDLYAEDALQALYRAGLDRGVISVRLDRMLNEMLVLRECFDRWALESAGEALGEARQRSRQRIGEALWSFWRHGLLPELGRPMARLTLWQVHLADLPSQLPRFLGERVREVLLDDVLSSAGDVAGQVVDEDRLQGFATLFPNLTALDIRSGDWGAGLVQQVVRTWPRLTALGLRELGGLISHQDLRAVATLPWLRRLSLRGSRLGDMPVTALNGLVLEYLGLDLLGLEEWPQWLDNMALDRIGELSLVGNQLRELPPAVLTDGDHVARPMRMFLQGNRFNHQALLDMALAQRFQGRFIFELDLSAHMTDALYQRVLERAQLHAALQAWADPVQVSGAPDPGRLACRQRISAVLLDFWREDARGTFIPALNLDNFELDDFPDDLPPFFAPRVRRLELSRFRAGPGTLERFLRQLPQLRQLVLVAGDASLAGVPEYLASFTYLRQLALLRMNLTIDQAAMQVFARMPALSSLHLDGNRLGQISDVSALGQRFLSTLRLAQMEITSWPAWIDSLLPNGVGLLCLDDNQLAALPAHLLENRALDTGAVEISLRNNPLPREVLLQAHLSQFPGRPYTFILDLPGDISAMDRGTPPMEVGPPNTPEMETLPSDDEPVSSWQELLDRLSLLELDLGFAGSALQALHRIGLDREAIGARLDQLFDEREALRHYLERWASEVVPDALSESRQRSRERIASALWDQWRRTLLPEFERPLAPLVLWQVQLADLPPALPDFLRTRVRSVLLDDAILREGGEAGRVIGEAEFHAFAAQFANLTSLDIRAGQWAPGLVRWLTQAWPQLEAVGLREMTGMLGHQDLRGLVALPQLRRLELRGSRLREMPAATLHGANLDYLGLDWLDLQEWPQWLGSPALARIGELSLVGNQLSEMPLRILTEIGTQPRPLRIAAQGNQFGHQALLDMLLAERFRGRFSFDLNLSPALADVLHQRVMERVQLQAALELWIDPALTPVMRDPDQLVYRHRVAGELLNYWREEVRGGSSAILSLDSLVLDDFPGNLPAFFYTRVQRLDLSRFFGGAASLERFIGQFAQLRELSLIRGEPALTSVPVYLERFTELRELALVHMGLSVDQAAMESFARLPLLSSLQLDGNRLGEITDVSMLSQRFFGFLSLARMQIQTWPNWLSALLPDAVELLCLDDNQLSELPQRLLENRRTASGAVEISLRNNPLTRETLIRAHTSQHYDRPFSFTLDLPEDIAAMEREVHTSDSDDSDSLADDPMTDDDPFSTWQTGRADQDLRNQLIWSGLAARGDAGSLLGLVAQLRFSADYRSQVTRPELIERVWTVLTAVARDVELRQTLNGMAEEPLQQAHSHETCPDGVRLEFNQMEFQVHTRQALLDVTDADRGPALFRLMRGIFRAQTLDRIAREQSNGRDEAEVRLAYRLRWADTLQLPMPPRSMLYRGAANLAPGELDQAMTRLQLEEAGPELQRFAGQCDFWVGYLRETFAARFNALRRNYEAAVLNVTDAYPDESVEQSSARITALEQTFGQDEQALLEHLTLEYAMSTA</sequence>
<evidence type="ECO:0000313" key="10">
    <source>
        <dbReference type="Proteomes" id="UP000198407"/>
    </source>
</evidence>
<dbReference type="Pfam" id="PF20178">
    <property type="entry name" value="ToxA_N"/>
    <property type="match status" value="1"/>
</dbReference>
<dbReference type="PANTHER" id="PTHR45712">
    <property type="entry name" value="AGAP008170-PA"/>
    <property type="match status" value="1"/>
</dbReference>
<dbReference type="Gene3D" id="3.80.10.10">
    <property type="entry name" value="Ribonuclease Inhibitor"/>
    <property type="match status" value="4"/>
</dbReference>
<evidence type="ECO:0000256" key="5">
    <source>
        <dbReference type="ARBA" id="ARBA00023026"/>
    </source>
</evidence>
<dbReference type="Gene3D" id="1.20.58.360">
    <property type="entry name" value="Shigella T3SS effector IpaH defines"/>
    <property type="match status" value="1"/>
</dbReference>
<keyword evidence="6" id="KW-0832">Ubl conjugation</keyword>
<evidence type="ECO:0000256" key="3">
    <source>
        <dbReference type="ARBA" id="ARBA00022614"/>
    </source>
</evidence>
<keyword evidence="3" id="KW-0433">Leucine-rich repeat</keyword>
<evidence type="ECO:0000256" key="7">
    <source>
        <dbReference type="SAM" id="MobiDB-lite"/>
    </source>
</evidence>
<name>A0A239HSN8_9PSED</name>
<dbReference type="InterPro" id="IPR029487">
    <property type="entry name" value="NEL_dom"/>
</dbReference>
<feature type="active site" description="Glycyl thioester intermediate" evidence="6">
    <location>
        <position position="2257"/>
    </location>
</feature>
<keyword evidence="4" id="KW-0677">Repeat</keyword>
<evidence type="ECO:0000256" key="2">
    <source>
        <dbReference type="ARBA" id="ARBA00012483"/>
    </source>
</evidence>
<feature type="region of interest" description="Disordered" evidence="7">
    <location>
        <begin position="2144"/>
        <end position="2172"/>
    </location>
</feature>
<dbReference type="SUPFAM" id="SSF52058">
    <property type="entry name" value="L domain-like"/>
    <property type="match status" value="1"/>
</dbReference>
<feature type="region of interest" description="Disordered" evidence="7">
    <location>
        <begin position="1"/>
        <end position="20"/>
    </location>
</feature>
<dbReference type="GO" id="GO:0061630">
    <property type="term" value="F:ubiquitin protein ligase activity"/>
    <property type="evidence" value="ECO:0007669"/>
    <property type="project" value="UniProtKB-EC"/>
</dbReference>
<dbReference type="RefSeq" id="WP_042125276.1">
    <property type="nucleotide sequence ID" value="NZ_FZOL01000016.1"/>
</dbReference>
<keyword evidence="5" id="KW-0843">Virulence</keyword>
<dbReference type="GO" id="GO:0005576">
    <property type="term" value="C:extracellular region"/>
    <property type="evidence" value="ECO:0007669"/>
    <property type="project" value="UniProtKB-UniRule"/>
</dbReference>
<dbReference type="InterPro" id="IPR032675">
    <property type="entry name" value="LRR_dom_sf"/>
</dbReference>